<dbReference type="Proteomes" id="UP000462055">
    <property type="component" value="Unassembled WGS sequence"/>
</dbReference>
<protein>
    <submittedName>
        <fullName evidence="1">Uncharacterized protein</fullName>
    </submittedName>
</protein>
<name>A0A6I4M543_9ACTN</name>
<dbReference type="AlphaFoldDB" id="A0A6I4M543"/>
<dbReference type="EMBL" id="WBMS02000002">
    <property type="protein sequence ID" value="MVZ99276.1"/>
    <property type="molecule type" value="Genomic_DNA"/>
</dbReference>
<comment type="caution">
    <text evidence="1">The sequence shown here is derived from an EMBL/GenBank/DDBJ whole genome shotgun (WGS) entry which is preliminary data.</text>
</comment>
<proteinExistence type="predicted"/>
<keyword evidence="2" id="KW-1185">Reference proteome</keyword>
<accession>A0A6I4M543</accession>
<sequence>MEPIFELPLNEVEVMIGEALLADGFGAKDANDAEKRLVARRWFQANMEAFRAAVCGSGSVVAGANKDRNALLGALVDVLGSRFGVTVPVAAVSVMIMHYGVDRLCAAPGGE</sequence>
<organism evidence="1 2">
    <name type="scientific">Actinomadura physcomitrii</name>
    <dbReference type="NCBI Taxonomy" id="2650748"/>
    <lineage>
        <taxon>Bacteria</taxon>
        <taxon>Bacillati</taxon>
        <taxon>Actinomycetota</taxon>
        <taxon>Actinomycetes</taxon>
        <taxon>Streptosporangiales</taxon>
        <taxon>Thermomonosporaceae</taxon>
        <taxon>Actinomadura</taxon>
    </lineage>
</organism>
<evidence type="ECO:0000313" key="1">
    <source>
        <dbReference type="EMBL" id="MVZ99276.1"/>
    </source>
</evidence>
<reference evidence="1" key="1">
    <citation type="submission" date="2019-12" db="EMBL/GenBank/DDBJ databases">
        <title>Actinomadura physcomitrii sp. nov., a novel actinomycete isolated from moss [Physcomitrium sphaericum (Ludw) Fuernr].</title>
        <authorList>
            <person name="Zhuang X."/>
        </authorList>
    </citation>
    <scope>NUCLEOTIDE SEQUENCE [LARGE SCALE GENOMIC DNA]</scope>
    <source>
        <strain evidence="1">LD22</strain>
    </source>
</reference>
<evidence type="ECO:0000313" key="2">
    <source>
        <dbReference type="Proteomes" id="UP000462055"/>
    </source>
</evidence>
<dbReference type="RefSeq" id="WP_151590937.1">
    <property type="nucleotide sequence ID" value="NZ_WBMS02000002.1"/>
</dbReference>
<gene>
    <name evidence="1" type="ORF">F8568_002510</name>
</gene>